<protein>
    <submittedName>
        <fullName evidence="1">Gamma-glutamyltransferase</fullName>
    </submittedName>
</protein>
<dbReference type="InterPro" id="IPR043137">
    <property type="entry name" value="GGT_ssub_C"/>
</dbReference>
<name>A0ABW9Z1M6_9HYPH</name>
<dbReference type="Gene3D" id="1.10.246.130">
    <property type="match status" value="1"/>
</dbReference>
<keyword evidence="2" id="KW-1185">Reference proteome</keyword>
<dbReference type="PANTHER" id="PTHR43881:SF5">
    <property type="entry name" value="GAMMA-GLUTAMYLTRANSPEPTIDASE"/>
    <property type="match status" value="1"/>
</dbReference>
<evidence type="ECO:0000313" key="1">
    <source>
        <dbReference type="EMBL" id="NBJ25856.1"/>
    </source>
</evidence>
<gene>
    <name evidence="1" type="ORF">GR303_15980</name>
</gene>
<reference evidence="1 2" key="1">
    <citation type="submission" date="2020-01" db="EMBL/GenBank/DDBJ databases">
        <title>Microvirga sp. nov., an arsenate reduction bacterium isolated from Tibet hotspring sediments.</title>
        <authorList>
            <person name="Yuan C.-G."/>
        </authorList>
    </citation>
    <scope>NUCLEOTIDE SEQUENCE [LARGE SCALE GENOMIC DNA]</scope>
    <source>
        <strain evidence="1 2">SYSU G3D203</strain>
    </source>
</reference>
<dbReference type="InterPro" id="IPR029055">
    <property type="entry name" value="Ntn_hydrolases_N"/>
</dbReference>
<accession>A0ABW9Z1M6</accession>
<dbReference type="EMBL" id="JAAAXJ010000008">
    <property type="protein sequence ID" value="NBJ25856.1"/>
    <property type="molecule type" value="Genomic_DNA"/>
</dbReference>
<evidence type="ECO:0000313" key="2">
    <source>
        <dbReference type="Proteomes" id="UP000818323"/>
    </source>
</evidence>
<dbReference type="SUPFAM" id="SSF56235">
    <property type="entry name" value="N-terminal nucleophile aminohydrolases (Ntn hydrolases)"/>
    <property type="match status" value="1"/>
</dbReference>
<dbReference type="RefSeq" id="WP_161724050.1">
    <property type="nucleotide sequence ID" value="NZ_JAAAXI010000011.1"/>
</dbReference>
<sequence length="532" mass="57268">MPETPVFSTAAVAAPHILAAETGQTILAAGGNAIEAMVAMAATIAVVYPHMNGIGGDGFWLVREPKGRIHALDASGPAGALATIRRYRDKGYDAVPPRGPDSALTVAGAVGGWALALELAKALGGQMPLDLLIGDAIRFARDGYPVSRSEERFKTGEEAALYEVPGFAEAFLVEGKRAPEGAQRRTPRLADTLEQLVHAGLADFYRGDVGREIARDLERIGSPITRRDLETYRARVVEPLSVRLRRSTVYNLPPPSQGLATLLILGMVERLNGLQGETPERHHGLIEAAKRAFSIRDRVVADPRNLAHDPASFLTPQALDREAALIDMKRAASFPLPRSIDGDTIWMGAIDHDGLAVSYIQSVFWAYGSGCLLPATGILWHNRGTAFSLDSASRNRLEPGHRPLHSLNPGMAVFDDGRVLSFGAMGGETQPQFLSQIFSRYAEAGMGLADAVEAPRWLLDASLRGQEAVLKVESRFDPGLIRGLSRLGHTVEEMDEAYSGRFGHAGMLVKHPRNGRVEAVHDPRSDGGSLGL</sequence>
<dbReference type="InterPro" id="IPR043138">
    <property type="entry name" value="GGT_lsub"/>
</dbReference>
<dbReference type="Gene3D" id="3.60.20.40">
    <property type="match status" value="1"/>
</dbReference>
<comment type="caution">
    <text evidence="1">The sequence shown here is derived from an EMBL/GenBank/DDBJ whole genome shotgun (WGS) entry which is preliminary data.</text>
</comment>
<dbReference type="PRINTS" id="PR01210">
    <property type="entry name" value="GGTRANSPTASE"/>
</dbReference>
<organism evidence="1 2">
    <name type="scientific">Microvirga arsenatis</name>
    <dbReference type="NCBI Taxonomy" id="2692265"/>
    <lineage>
        <taxon>Bacteria</taxon>
        <taxon>Pseudomonadati</taxon>
        <taxon>Pseudomonadota</taxon>
        <taxon>Alphaproteobacteria</taxon>
        <taxon>Hyphomicrobiales</taxon>
        <taxon>Methylobacteriaceae</taxon>
        <taxon>Microvirga</taxon>
    </lineage>
</organism>
<dbReference type="Proteomes" id="UP000818323">
    <property type="component" value="Unassembled WGS sequence"/>
</dbReference>
<proteinExistence type="predicted"/>
<dbReference type="InterPro" id="IPR052896">
    <property type="entry name" value="GGT-like_enzyme"/>
</dbReference>
<dbReference type="Pfam" id="PF01019">
    <property type="entry name" value="G_glu_transpept"/>
    <property type="match status" value="1"/>
</dbReference>
<dbReference type="PANTHER" id="PTHR43881">
    <property type="entry name" value="GAMMA-GLUTAMYLTRANSPEPTIDASE (AFU_ORTHOLOGUE AFUA_4G13580)"/>
    <property type="match status" value="1"/>
</dbReference>